<dbReference type="Proteomes" id="UP000240328">
    <property type="component" value="Segment"/>
</dbReference>
<dbReference type="Gene3D" id="3.40.1360.10">
    <property type="match status" value="1"/>
</dbReference>
<reference evidence="3 4" key="1">
    <citation type="submission" date="2018-01" db="EMBL/GenBank/DDBJ databases">
        <title>Genome of Pseudomonas phage NV1, a LUZ24-like virus of Pseudomonas tolaasii.</title>
        <authorList>
            <person name="Storey N.H."/>
        </authorList>
    </citation>
    <scope>NUCLEOTIDE SEQUENCE [LARGE SCALE GENOMIC DNA]</scope>
</reference>
<evidence type="ECO:0000259" key="2">
    <source>
        <dbReference type="PROSITE" id="PS51199"/>
    </source>
</evidence>
<accession>A0A2L0HPL9</accession>
<dbReference type="GO" id="GO:0003697">
    <property type="term" value="F:single-stranded DNA binding"/>
    <property type="evidence" value="ECO:0007669"/>
    <property type="project" value="InterPro"/>
</dbReference>
<keyword evidence="3" id="KW-0547">Nucleotide-binding</keyword>
<dbReference type="GO" id="GO:0006260">
    <property type="term" value="P:DNA replication"/>
    <property type="evidence" value="ECO:0007669"/>
    <property type="project" value="InterPro"/>
</dbReference>
<dbReference type="SUPFAM" id="SSF52540">
    <property type="entry name" value="P-loop containing nucleoside triphosphate hydrolases"/>
    <property type="match status" value="1"/>
</dbReference>
<organism evidence="3 4">
    <name type="scientific">Pseudomonas phage NV1</name>
    <dbReference type="NCBI Taxonomy" id="2079543"/>
    <lineage>
        <taxon>Viruses</taxon>
        <taxon>Duplodnaviria</taxon>
        <taxon>Heunggongvirae</taxon>
        <taxon>Uroviricota</taxon>
        <taxon>Caudoviricetes</taxon>
        <taxon>Vicosavirus</taxon>
        <taxon>Vicosavirus NV1</taxon>
    </lineage>
</organism>
<dbReference type="GO" id="GO:0005524">
    <property type="term" value="F:ATP binding"/>
    <property type="evidence" value="ECO:0007669"/>
    <property type="project" value="InterPro"/>
</dbReference>
<name>A0A2L0HPL9_9CAUD</name>
<dbReference type="EMBL" id="MG845684">
    <property type="protein sequence ID" value="AUX83653.1"/>
    <property type="molecule type" value="Genomic_DNA"/>
</dbReference>
<sequence>MGKLSSPANTSQNKKLTIIGDKACPSCREKHRDSKGNHLILFEGDDGSRFGKCNKCGHYEPPEGNLEYVPRRERTPEEIAAELAEVAELPQFALDSRRISLGAVKWFDVRVGLSMLDGKEVVEHYYPRTRGREIVAYNVRNLAPKGFYYRGSPSGGVEPFGYAQLSHKNVGHKKLIIVEDELSAMSVWDIVQSKLGEKWKHLRQAVLSWSAGVGSAGKDIQFLQEQGVLGRFEEIIYVYDNDEAGLESVEKVRILIPDCKFVCMPLKDVNDMHMAGREQEAWAAILFEGKPKSPDCAVSVKDIRAEANKPPEWGKSYPWDGLTKLTYGQRDGEIISLGGGTGIGKTLLAHQIAAWNITEHKENAGVFLLEENVNNSLKNIAGKVARKAFHRPDIEFDEVAFNDACDQLDGKLFLWRNKGQNDWDNIKDCLRYWAVVENVKSVFIDNVTCLTNHLSPSEQNTEIARIATDIAGLADELNIRIFIFSHLNPPGGKLSHEEGAEVKEHQFTGSRALQRWSQLIIGFERNKQASGEEKHDSRIRVIKDRNYGNTGLVYTRYTVETGCLDERQGDETEVPKDAADDTPI</sequence>
<evidence type="ECO:0000313" key="4">
    <source>
        <dbReference type="Proteomes" id="UP000240328"/>
    </source>
</evidence>
<dbReference type="InterPro" id="IPR007694">
    <property type="entry name" value="DNA_helicase_DnaB-like_C"/>
</dbReference>
<keyword evidence="3" id="KW-0347">Helicase</keyword>
<dbReference type="PANTHER" id="PTHR12873:SF0">
    <property type="entry name" value="TWINKLE MTDNA HELICASE"/>
    <property type="match status" value="1"/>
</dbReference>
<dbReference type="CDD" id="cd19483">
    <property type="entry name" value="RecA-like_Gp4D_helicase"/>
    <property type="match status" value="1"/>
</dbReference>
<proteinExistence type="predicted"/>
<dbReference type="Gene3D" id="3.40.50.300">
    <property type="entry name" value="P-loop containing nucleotide triphosphate hydrolases"/>
    <property type="match status" value="1"/>
</dbReference>
<dbReference type="GO" id="GO:0043139">
    <property type="term" value="F:5'-3' DNA helicase activity"/>
    <property type="evidence" value="ECO:0007669"/>
    <property type="project" value="InterPro"/>
</dbReference>
<gene>
    <name evidence="3" type="ORF">NV1_p24</name>
</gene>
<dbReference type="OrthoDB" id="615at10239"/>
<keyword evidence="4" id="KW-1185">Reference proteome</keyword>
<dbReference type="PANTHER" id="PTHR12873">
    <property type="entry name" value="T7-LIKE MITOCHONDRIAL DNA HELICASE"/>
    <property type="match status" value="1"/>
</dbReference>
<dbReference type="PROSITE" id="PS51199">
    <property type="entry name" value="SF4_HELICASE"/>
    <property type="match status" value="1"/>
</dbReference>
<keyword evidence="3" id="KW-0067">ATP-binding</keyword>
<evidence type="ECO:0000313" key="3">
    <source>
        <dbReference type="EMBL" id="AUX83653.1"/>
    </source>
</evidence>
<dbReference type="Pfam" id="PF03796">
    <property type="entry name" value="DnaB_C"/>
    <property type="match status" value="1"/>
</dbReference>
<protein>
    <submittedName>
        <fullName evidence="3">Putative DNA primase/helicase</fullName>
    </submittedName>
</protein>
<dbReference type="SUPFAM" id="SSF56731">
    <property type="entry name" value="DNA primase core"/>
    <property type="match status" value="1"/>
</dbReference>
<keyword evidence="3" id="KW-0378">Hydrolase</keyword>
<feature type="domain" description="SF4 helicase" evidence="2">
    <location>
        <begin position="308"/>
        <end position="571"/>
    </location>
</feature>
<dbReference type="InterPro" id="IPR027032">
    <property type="entry name" value="Twinkle-like"/>
</dbReference>
<evidence type="ECO:0000256" key="1">
    <source>
        <dbReference type="SAM" id="MobiDB-lite"/>
    </source>
</evidence>
<dbReference type="InterPro" id="IPR027417">
    <property type="entry name" value="P-loop_NTPase"/>
</dbReference>
<feature type="region of interest" description="Disordered" evidence="1">
    <location>
        <begin position="564"/>
        <end position="584"/>
    </location>
</feature>